<dbReference type="SUPFAM" id="SSF51735">
    <property type="entry name" value="NAD(P)-binding Rossmann-fold domains"/>
    <property type="match status" value="1"/>
</dbReference>
<evidence type="ECO:0000256" key="1">
    <source>
        <dbReference type="SAM" id="Coils"/>
    </source>
</evidence>
<feature type="coiled-coil region" evidence="1">
    <location>
        <begin position="563"/>
        <end position="625"/>
    </location>
</feature>
<feature type="coiled-coil region" evidence="1">
    <location>
        <begin position="336"/>
        <end position="363"/>
    </location>
</feature>
<feature type="non-terminal residue" evidence="2">
    <location>
        <position position="1"/>
    </location>
</feature>
<keyword evidence="1" id="KW-0175">Coiled coil</keyword>
<feature type="coiled-coil region" evidence="1">
    <location>
        <begin position="511"/>
        <end position="538"/>
    </location>
</feature>
<dbReference type="InterPro" id="IPR050988">
    <property type="entry name" value="Mannitol_DH/Oxidoreductase"/>
</dbReference>
<dbReference type="PANTHER" id="PTHR43362">
    <property type="entry name" value="MANNITOL DEHYDROGENASE DSF1-RELATED"/>
    <property type="match status" value="1"/>
</dbReference>
<dbReference type="AlphaFoldDB" id="A0A397ARZ6"/>
<gene>
    <name evidence="2" type="ORF">DYB36_000839</name>
</gene>
<organism evidence="2 3">
    <name type="scientific">Aphanomyces astaci</name>
    <name type="common">Crayfish plague agent</name>
    <dbReference type="NCBI Taxonomy" id="112090"/>
    <lineage>
        <taxon>Eukaryota</taxon>
        <taxon>Sar</taxon>
        <taxon>Stramenopiles</taxon>
        <taxon>Oomycota</taxon>
        <taxon>Saprolegniomycetes</taxon>
        <taxon>Saprolegniales</taxon>
        <taxon>Verrucalvaceae</taxon>
        <taxon>Aphanomyces</taxon>
    </lineage>
</organism>
<dbReference type="InterPro" id="IPR036291">
    <property type="entry name" value="NAD(P)-bd_dom_sf"/>
</dbReference>
<dbReference type="VEuPathDB" id="FungiDB:H257_13727"/>
<evidence type="ECO:0000313" key="3">
    <source>
        <dbReference type="Proteomes" id="UP000265427"/>
    </source>
</evidence>
<dbReference type="Proteomes" id="UP000265427">
    <property type="component" value="Unassembled WGS sequence"/>
</dbReference>
<comment type="caution">
    <text evidence="2">The sequence shown here is derived from an EMBL/GenBank/DDBJ whole genome shotgun (WGS) entry which is preliminary data.</text>
</comment>
<evidence type="ECO:0000313" key="2">
    <source>
        <dbReference type="EMBL" id="RHY08397.1"/>
    </source>
</evidence>
<sequence>DYDNDDASGCRVLWLRSILGVYHRAVLVPVWRHVNLNVVVLQTRGDDFAKQCTLDNLQYEVDTVERDGSVSTQVVQLAGVASLGVAAQKAAFFGRIPELTHLRYVGVGVTEAGIHPSSQAMKDLAAFLVALVEYFPGRTILLVPPALQPLVASHVTFHNSMVDRITASRPSNSMVPYTEPLPPKALVIEDLTGQLPLAWGSIPGVQLRTQPTMVYALALSRLPTTAAAPPVVFTYLDGLVQKDLAPGLLVHGLSYGVIQEVYKDWIHRLKHKYFGMDTFFVAQNAWTKYTIRLLATIAPHVQEEHRLGLGRDAIIKNYEELQAKWATERTSLETSRHNLATELSQYRDELRRVTDELASKTLREEDMTRQVAAAAAERLQDQRENANWHDKYNVVVAKLDEAQATIMSLESTVKATTSRLDDTMSQLEFARQNAREFDYERHQAKVVLYNNPSQVEELREALQDVQSTLAHRTQEKTDAVTSVGRLNDLHMEVVALLAEKERMLDRVSTMLGQNQQRVDQLEASIEAKDDEINRLKRQSSTTAAALDDTFQRLQAFDQLSMAYHDTRIQYEARQSEIEQLESQLRAADTSAAALQRSFLERQEQLDAAVEQRVDLEARFRELQSICHDLVAKLELAEDKTRAQSEQLDVKAAHDELQSAHASLQHTLHDVQRAANAKVQELEAALSGMYDSTKQKDCELAALRADMDRLAEEQNHMLANERERGERNTRALESKCAALQAKVDALQQQNSQLDALVQTHKGSCNEWRDACQEAATNAETLKRELTQVQVDKAHELADMSERLEALEKDHKTLKARERTVSMQNTEMTQRLDSITTARDAEMHEWKVAVAQWTSSRERSQAMLDALKGAIAEKDTALGHVRRDLDHARGELLATNAQLEMATEVGQKAERRVEALMATVESLQSQVTSQSQSFQDKHVEEFENLRAACHDVSAVNRMLTTERESIHAWLQQWLANGSNDPNTSSQYATDDIQATLDRLDSWWRERMTTTQSLAETVTKLNAKLMATVDVGARFEAQVDALIHQLLDALGSHDRSNNNQTCHGDIKRAIHEAFAHAIALARSTQKEMTPSTPQMSNLTASRNSHAYKPMLTNRPQDASATVVVVAERGPSDQVGRPNHDNHVVQLNDHLTHLMQQCLALQARNEKYKKQLHTMRQREKLLERDLLLAIK</sequence>
<reference evidence="2 3" key="1">
    <citation type="submission" date="2018-08" db="EMBL/GenBank/DDBJ databases">
        <title>Aphanomyces genome sequencing and annotation.</title>
        <authorList>
            <person name="Minardi D."/>
            <person name="Oidtmann B."/>
            <person name="Van Der Giezen M."/>
            <person name="Studholme D.J."/>
        </authorList>
    </citation>
    <scope>NUCLEOTIDE SEQUENCE [LARGE SCALE GENOMIC DNA]</scope>
    <source>
        <strain evidence="2 3">Kv</strain>
    </source>
</reference>
<dbReference type="EMBL" id="QUSZ01005746">
    <property type="protein sequence ID" value="RHY08397.1"/>
    <property type="molecule type" value="Genomic_DNA"/>
</dbReference>
<feature type="coiled-coil region" evidence="1">
    <location>
        <begin position="692"/>
        <end position="815"/>
    </location>
</feature>
<name>A0A397ARZ6_APHAT</name>
<dbReference type="PANTHER" id="PTHR43362:SF1">
    <property type="entry name" value="MANNITOL DEHYDROGENASE 2-RELATED"/>
    <property type="match status" value="1"/>
</dbReference>
<accession>A0A397ARZ6</accession>
<feature type="coiled-coil region" evidence="1">
    <location>
        <begin position="1147"/>
        <end position="1181"/>
    </location>
</feature>
<dbReference type="GO" id="GO:0016616">
    <property type="term" value="F:oxidoreductase activity, acting on the CH-OH group of donors, NAD or NADP as acceptor"/>
    <property type="evidence" value="ECO:0007669"/>
    <property type="project" value="TreeGrafter"/>
</dbReference>
<protein>
    <submittedName>
        <fullName evidence="2">Uncharacterized protein</fullName>
    </submittedName>
</protein>
<proteinExistence type="predicted"/>